<gene>
    <name evidence="1" type="ORF">AL00_12720</name>
</gene>
<dbReference type="Pfam" id="PF14022">
    <property type="entry name" value="DUF4238"/>
    <property type="match status" value="1"/>
</dbReference>
<dbReference type="InterPro" id="IPR025332">
    <property type="entry name" value="DUF4238"/>
</dbReference>
<accession>A0A8E0WRV1</accession>
<dbReference type="RefSeq" id="WP_020817607.1">
    <property type="nucleotide sequence ID" value="NZ_JANF02000059.1"/>
</dbReference>
<dbReference type="AlphaFoldDB" id="A0A8E0WRV1"/>
<reference evidence="1 2" key="1">
    <citation type="submission" date="2014-05" db="EMBL/GenBank/DDBJ databases">
        <title>Genome Announcement of Sphingobium lucknowense F2.</title>
        <authorList>
            <person name="Lal R."/>
            <person name="Negi V."/>
            <person name="Lata P."/>
            <person name="Sangwan N."/>
            <person name="Gupta S.K."/>
            <person name="Rao D.L.N."/>
            <person name="Das S."/>
        </authorList>
    </citation>
    <scope>NUCLEOTIDE SEQUENCE [LARGE SCALE GENOMIC DNA]</scope>
    <source>
        <strain evidence="1 2">F2</strain>
    </source>
</reference>
<evidence type="ECO:0000313" key="2">
    <source>
        <dbReference type="Proteomes" id="UP000028135"/>
    </source>
</evidence>
<name>A0A8E0WRV1_9SPHN</name>
<comment type="caution">
    <text evidence="1">The sequence shown here is derived from an EMBL/GenBank/DDBJ whole genome shotgun (WGS) entry which is preliminary data.</text>
</comment>
<dbReference type="EMBL" id="JANF02000059">
    <property type="protein sequence ID" value="KER36109.1"/>
    <property type="molecule type" value="Genomic_DNA"/>
</dbReference>
<organism evidence="1 2">
    <name type="scientific">Sphingobium indicum F2</name>
    <dbReference type="NCBI Taxonomy" id="1450518"/>
    <lineage>
        <taxon>Bacteria</taxon>
        <taxon>Pseudomonadati</taxon>
        <taxon>Pseudomonadota</taxon>
        <taxon>Alphaproteobacteria</taxon>
        <taxon>Sphingomonadales</taxon>
        <taxon>Sphingomonadaceae</taxon>
        <taxon>Sphingobium</taxon>
    </lineage>
</organism>
<evidence type="ECO:0008006" key="3">
    <source>
        <dbReference type="Google" id="ProtNLM"/>
    </source>
</evidence>
<protein>
    <recommendedName>
        <fullName evidence="3">DUF4238 domain-containing protein</fullName>
    </recommendedName>
</protein>
<sequence length="281" mass="32324">MNAPKLHHYVPQFHLRRFVDATQRLWVWDRDADRVFRTGANSVAAETQFYRLTQYEADGHDPLEMERQLSALEGEVATITGQWIEWLRDMEPLDQVPIPAVNREIVSLFLAVQYLRTADTRDILARLSHADAAVAPTPDAVQQMHTELLWDEALVNGLAAHIRTSHWLFARNETPTPFVTSDNPITFRSADNRRWVRAGIYTPGTYAGFALAPDLILYCYPDEPPWDQLDRYADKLSPVAIDDGMVDSENSGQVFMATRFLFSTQNKFDTERRFARSIRRL</sequence>
<proteinExistence type="predicted"/>
<evidence type="ECO:0000313" key="1">
    <source>
        <dbReference type="EMBL" id="KER36109.1"/>
    </source>
</evidence>
<dbReference type="Proteomes" id="UP000028135">
    <property type="component" value="Unassembled WGS sequence"/>
</dbReference>